<proteinExistence type="predicted"/>
<dbReference type="Pfam" id="PF13370">
    <property type="entry name" value="Fer4_13"/>
    <property type="match status" value="1"/>
</dbReference>
<dbReference type="AlphaFoldDB" id="A0A2H0RA96"/>
<evidence type="ECO:0000313" key="2">
    <source>
        <dbReference type="Proteomes" id="UP000230214"/>
    </source>
</evidence>
<dbReference type="Proteomes" id="UP000230214">
    <property type="component" value="Unassembled WGS sequence"/>
</dbReference>
<protein>
    <recommendedName>
        <fullName evidence="3">Ferredoxin</fullName>
    </recommendedName>
</protein>
<evidence type="ECO:0008006" key="3">
    <source>
        <dbReference type="Google" id="ProtNLM"/>
    </source>
</evidence>
<dbReference type="SUPFAM" id="SSF54862">
    <property type="entry name" value="4Fe-4S ferredoxins"/>
    <property type="match status" value="1"/>
</dbReference>
<name>A0A2H0RA96_UNCKA</name>
<comment type="caution">
    <text evidence="1">The sequence shown here is derived from an EMBL/GenBank/DDBJ whole genome shotgun (WGS) entry which is preliminary data.</text>
</comment>
<sequence length="87" mass="9456">MDDQNGTQDKEVQIGKYKVKVLRNLCIGAASCVAFSPAVFELDGEKKAVFLEGANDTPENLLLAAQSCPTKAIVITDTETNEQVWPK</sequence>
<gene>
    <name evidence="1" type="ORF">COV24_02790</name>
</gene>
<reference evidence="1 2" key="1">
    <citation type="submission" date="2017-09" db="EMBL/GenBank/DDBJ databases">
        <title>Depth-based differentiation of microbial function through sediment-hosted aquifers and enrichment of novel symbionts in the deep terrestrial subsurface.</title>
        <authorList>
            <person name="Probst A.J."/>
            <person name="Ladd B."/>
            <person name="Jarett J.K."/>
            <person name="Geller-Mcgrath D.E."/>
            <person name="Sieber C.M."/>
            <person name="Emerson J.B."/>
            <person name="Anantharaman K."/>
            <person name="Thomas B.C."/>
            <person name="Malmstrom R."/>
            <person name="Stieglmeier M."/>
            <person name="Klingl A."/>
            <person name="Woyke T."/>
            <person name="Ryan C.M."/>
            <person name="Banfield J.F."/>
        </authorList>
    </citation>
    <scope>NUCLEOTIDE SEQUENCE [LARGE SCALE GENOMIC DNA]</scope>
    <source>
        <strain evidence="1">CG10_big_fil_rev_8_21_14_0_10_32_10</strain>
    </source>
</reference>
<dbReference type="EMBL" id="PCXU01000024">
    <property type="protein sequence ID" value="PIR43443.1"/>
    <property type="molecule type" value="Genomic_DNA"/>
</dbReference>
<evidence type="ECO:0000313" key="1">
    <source>
        <dbReference type="EMBL" id="PIR43443.1"/>
    </source>
</evidence>
<organism evidence="1 2">
    <name type="scientific">candidate division WWE3 bacterium CG10_big_fil_rev_8_21_14_0_10_32_10</name>
    <dbReference type="NCBI Taxonomy" id="1975090"/>
    <lineage>
        <taxon>Bacteria</taxon>
        <taxon>Katanobacteria</taxon>
    </lineage>
</organism>
<dbReference type="Gene3D" id="3.30.70.20">
    <property type="match status" value="1"/>
</dbReference>
<accession>A0A2H0RA96</accession>